<keyword evidence="1" id="KW-0472">Membrane</keyword>
<dbReference type="OrthoDB" id="3217020at2"/>
<comment type="caution">
    <text evidence="2">The sequence shown here is derived from an EMBL/GenBank/DDBJ whole genome shotgun (WGS) entry which is preliminary data.</text>
</comment>
<keyword evidence="3" id="KW-1185">Reference proteome</keyword>
<keyword evidence="1" id="KW-1133">Transmembrane helix</keyword>
<accession>A0A4Y3N9Z5</accession>
<evidence type="ECO:0000256" key="1">
    <source>
        <dbReference type="SAM" id="Phobius"/>
    </source>
</evidence>
<evidence type="ECO:0000313" key="3">
    <source>
        <dbReference type="Proteomes" id="UP000317715"/>
    </source>
</evidence>
<reference evidence="2 3" key="1">
    <citation type="submission" date="2019-06" db="EMBL/GenBank/DDBJ databases">
        <title>Whole genome shotgun sequence of Paenarthrobacter aurescens NBRC 12136.</title>
        <authorList>
            <person name="Hosoyama A."/>
            <person name="Uohara A."/>
            <person name="Ohji S."/>
            <person name="Ichikawa N."/>
        </authorList>
    </citation>
    <scope>NUCLEOTIDE SEQUENCE [LARGE SCALE GENOMIC DNA]</scope>
    <source>
        <strain evidence="2 3">NBRC 12136</strain>
    </source>
</reference>
<proteinExistence type="predicted"/>
<feature type="transmembrane region" description="Helical" evidence="1">
    <location>
        <begin position="31"/>
        <end position="49"/>
    </location>
</feature>
<dbReference type="EMBL" id="BJMD01000004">
    <property type="protein sequence ID" value="GEB18103.1"/>
    <property type="molecule type" value="Genomic_DNA"/>
</dbReference>
<dbReference type="AlphaFoldDB" id="A0A4Y3N9Z5"/>
<dbReference type="GeneID" id="97300697"/>
<dbReference type="RefSeq" id="WP_141281970.1">
    <property type="nucleotide sequence ID" value="NZ_BAAAWK010000001.1"/>
</dbReference>
<name>A0A4Y3N9Z5_PAEAU</name>
<gene>
    <name evidence="2" type="ORF">AAU01_08580</name>
</gene>
<dbReference type="InterPro" id="IPR021443">
    <property type="entry name" value="DUF3093"/>
</dbReference>
<evidence type="ECO:0000313" key="2">
    <source>
        <dbReference type="EMBL" id="GEB18103.1"/>
    </source>
</evidence>
<dbReference type="Pfam" id="PF11292">
    <property type="entry name" value="DUF3093"/>
    <property type="match status" value="1"/>
</dbReference>
<keyword evidence="1" id="KW-0812">Transmembrane</keyword>
<sequence>MPTSDQSSPVPARNTPSASEVLYTEKLWPSVWIWIVVVGLSGAGVLMFGPISAATGIIAALILLAIMTIMLVLSTPTITVTPETVRVGRASIDRKFVGAVEAFEKSEATAERGPRLNGLAYMCFRGWIDPVVKIEITDPADRTPYWLASTRRPEELVAALTVPKG</sequence>
<protein>
    <recommendedName>
        <fullName evidence="4">DUF3093 domain-containing protein</fullName>
    </recommendedName>
</protein>
<dbReference type="Proteomes" id="UP000317715">
    <property type="component" value="Unassembled WGS sequence"/>
</dbReference>
<evidence type="ECO:0008006" key="4">
    <source>
        <dbReference type="Google" id="ProtNLM"/>
    </source>
</evidence>
<feature type="transmembrane region" description="Helical" evidence="1">
    <location>
        <begin position="56"/>
        <end position="73"/>
    </location>
</feature>
<organism evidence="2 3">
    <name type="scientific">Paenarthrobacter aurescens</name>
    <name type="common">Arthrobacter aurescens</name>
    <dbReference type="NCBI Taxonomy" id="43663"/>
    <lineage>
        <taxon>Bacteria</taxon>
        <taxon>Bacillati</taxon>
        <taxon>Actinomycetota</taxon>
        <taxon>Actinomycetes</taxon>
        <taxon>Micrococcales</taxon>
        <taxon>Micrococcaceae</taxon>
        <taxon>Paenarthrobacter</taxon>
    </lineage>
</organism>